<name>A0AAD6V6C5_9AGAR</name>
<sequence>MLSAHCIQALKPLVRLVGRYPPAKFISRIVAWVRNLRRWVFASDGLAGCATRSSMLSGGTPGYHGSSPMSCAPQVTLPHDHDHTEPSVLAHDIIDRDEAQPGEQTPSREAAETVNTQNPSSPPGPTPTTSPSSFPSYPSSALSPTAPELLVQRYHRGGTITKTDVKVTLEPHTRSFTRDDPPGWAGHVHPEGALYYAHDSMNIFTDCPMHEKSTFEIVMKFIHAIQEFRSANGILPDPKVDLVLEVTIDDSEQGPSTCGYYLADHDKRTIFWYHSFAMERLPRCYEVYGPRSSNHIQIELTAQYWFHCSQFSDNLPVTPELVCELRDTVLYNITDSLDSQTTTLPHSVDDLMKMLTVIESLKGNLSIFDSVNCAEYHKFYNFHGETFARLDRRTSVFGHVSARSILLRILTPILFNAPSSHLRTLEEVYVDEVLNLSSWCRVVDTLSLEWQEHILFATVLMNAGIAFLAIPTVDNGQNTFTRSTGQIAGYISVIASLGSVIVGLILLHKNRTRKTDLDAMASFLGSHFHAYFGLETLALLYSLPFALLMWGTIAFLIAFLVMCLQSSDASARALVACSTAVVMFGVLWCFQPGQISVLQRIPRGLGALWIWNRVSPIIGAV</sequence>
<proteinExistence type="predicted"/>
<feature type="transmembrane region" description="Helical" evidence="2">
    <location>
        <begin position="487"/>
        <end position="507"/>
    </location>
</feature>
<organism evidence="3 4">
    <name type="scientific">Mycena pura</name>
    <dbReference type="NCBI Taxonomy" id="153505"/>
    <lineage>
        <taxon>Eukaryota</taxon>
        <taxon>Fungi</taxon>
        <taxon>Dikarya</taxon>
        <taxon>Basidiomycota</taxon>
        <taxon>Agaricomycotina</taxon>
        <taxon>Agaricomycetes</taxon>
        <taxon>Agaricomycetidae</taxon>
        <taxon>Agaricales</taxon>
        <taxon>Marasmiineae</taxon>
        <taxon>Mycenaceae</taxon>
        <taxon>Mycena</taxon>
    </lineage>
</organism>
<comment type="caution">
    <text evidence="3">The sequence shown here is derived from an EMBL/GenBank/DDBJ whole genome shotgun (WGS) entry which is preliminary data.</text>
</comment>
<accession>A0AAD6V6C5</accession>
<dbReference type="AlphaFoldDB" id="A0AAD6V6C5"/>
<keyword evidence="4" id="KW-1185">Reference proteome</keyword>
<feature type="region of interest" description="Disordered" evidence="1">
    <location>
        <begin position="60"/>
        <end position="84"/>
    </location>
</feature>
<reference evidence="3" key="1">
    <citation type="submission" date="2023-03" db="EMBL/GenBank/DDBJ databases">
        <title>Massive genome expansion in bonnet fungi (Mycena s.s.) driven by repeated elements and novel gene families across ecological guilds.</title>
        <authorList>
            <consortium name="Lawrence Berkeley National Laboratory"/>
            <person name="Harder C.B."/>
            <person name="Miyauchi S."/>
            <person name="Viragh M."/>
            <person name="Kuo A."/>
            <person name="Thoen E."/>
            <person name="Andreopoulos B."/>
            <person name="Lu D."/>
            <person name="Skrede I."/>
            <person name="Drula E."/>
            <person name="Henrissat B."/>
            <person name="Morin E."/>
            <person name="Kohler A."/>
            <person name="Barry K."/>
            <person name="LaButti K."/>
            <person name="Morin E."/>
            <person name="Salamov A."/>
            <person name="Lipzen A."/>
            <person name="Mereny Z."/>
            <person name="Hegedus B."/>
            <person name="Baldrian P."/>
            <person name="Stursova M."/>
            <person name="Weitz H."/>
            <person name="Taylor A."/>
            <person name="Grigoriev I.V."/>
            <person name="Nagy L.G."/>
            <person name="Martin F."/>
            <person name="Kauserud H."/>
        </authorList>
    </citation>
    <scope>NUCLEOTIDE SEQUENCE</scope>
    <source>
        <strain evidence="3">9144</strain>
    </source>
</reference>
<protein>
    <submittedName>
        <fullName evidence="3">Uncharacterized protein</fullName>
    </submittedName>
</protein>
<evidence type="ECO:0000256" key="2">
    <source>
        <dbReference type="SAM" id="Phobius"/>
    </source>
</evidence>
<feature type="transmembrane region" description="Helical" evidence="2">
    <location>
        <begin position="547"/>
        <end position="564"/>
    </location>
</feature>
<dbReference type="EMBL" id="JARJCW010000049">
    <property type="protein sequence ID" value="KAJ7203790.1"/>
    <property type="molecule type" value="Genomic_DNA"/>
</dbReference>
<keyword evidence="2" id="KW-0472">Membrane</keyword>
<evidence type="ECO:0000313" key="3">
    <source>
        <dbReference type="EMBL" id="KAJ7203790.1"/>
    </source>
</evidence>
<feature type="compositionally biased region" description="Low complexity" evidence="1">
    <location>
        <begin position="129"/>
        <end position="143"/>
    </location>
</feature>
<evidence type="ECO:0000256" key="1">
    <source>
        <dbReference type="SAM" id="MobiDB-lite"/>
    </source>
</evidence>
<feature type="transmembrane region" description="Helical" evidence="2">
    <location>
        <begin position="571"/>
        <end position="588"/>
    </location>
</feature>
<gene>
    <name evidence="3" type="ORF">GGX14DRAFT_501350</name>
</gene>
<dbReference type="Proteomes" id="UP001219525">
    <property type="component" value="Unassembled WGS sequence"/>
</dbReference>
<evidence type="ECO:0000313" key="4">
    <source>
        <dbReference type="Proteomes" id="UP001219525"/>
    </source>
</evidence>
<feature type="compositionally biased region" description="Polar residues" evidence="1">
    <location>
        <begin position="102"/>
        <end position="118"/>
    </location>
</feature>
<keyword evidence="2" id="KW-0812">Transmembrane</keyword>
<keyword evidence="2" id="KW-1133">Transmembrane helix</keyword>
<feature type="region of interest" description="Disordered" evidence="1">
    <location>
        <begin position="99"/>
        <end position="143"/>
    </location>
</feature>